<feature type="transmembrane region" description="Helical" evidence="8">
    <location>
        <begin position="241"/>
        <end position="260"/>
    </location>
</feature>
<evidence type="ECO:0000313" key="10">
    <source>
        <dbReference type="Proteomes" id="UP000007392"/>
    </source>
</evidence>
<dbReference type="PANTHER" id="PTHR43829">
    <property type="entry name" value="AQUAPORIN OR AQUAGLYCEROPORIN RELATED"/>
    <property type="match status" value="1"/>
</dbReference>
<comment type="subcellular location">
    <subcellularLocation>
        <location evidence="1">Membrane</location>
        <topology evidence="1">Multi-pass membrane protein</topology>
    </subcellularLocation>
</comment>
<dbReference type="EMBL" id="CP003422">
    <property type="protein sequence ID" value="AFH66260.1"/>
    <property type="molecule type" value="Genomic_DNA"/>
</dbReference>
<proteinExistence type="inferred from homology"/>
<gene>
    <name evidence="9" type="ORF">B2K_37135</name>
</gene>
<feature type="transmembrane region" description="Helical" evidence="8">
    <location>
        <begin position="211"/>
        <end position="229"/>
    </location>
</feature>
<dbReference type="GO" id="GO:0015254">
    <property type="term" value="F:glycerol channel activity"/>
    <property type="evidence" value="ECO:0007669"/>
    <property type="project" value="TreeGrafter"/>
</dbReference>
<dbReference type="HOGENOM" id="CLU_020019_9_2_9"/>
<keyword evidence="6 8" id="KW-0472">Membrane</keyword>
<evidence type="ECO:0000256" key="8">
    <source>
        <dbReference type="SAM" id="Phobius"/>
    </source>
</evidence>
<organism evidence="9 10">
    <name type="scientific">Paenibacillus mucilaginosus K02</name>
    <dbReference type="NCBI Taxonomy" id="997761"/>
    <lineage>
        <taxon>Bacteria</taxon>
        <taxon>Bacillati</taxon>
        <taxon>Bacillota</taxon>
        <taxon>Bacilli</taxon>
        <taxon>Bacillales</taxon>
        <taxon>Paenibacillaceae</taxon>
        <taxon>Paenibacillus</taxon>
    </lineage>
</organism>
<dbReference type="Proteomes" id="UP000007392">
    <property type="component" value="Chromosome"/>
</dbReference>
<dbReference type="InterPro" id="IPR050363">
    <property type="entry name" value="MIP/Aquaporin"/>
</dbReference>
<evidence type="ECO:0000256" key="6">
    <source>
        <dbReference type="ARBA" id="ARBA00023136"/>
    </source>
</evidence>
<reference evidence="9 10" key="1">
    <citation type="submission" date="2013-06" db="EMBL/GenBank/DDBJ databases">
        <title>Complete genome sequence of Paenibacillus mucilaginosus K02.</title>
        <authorList>
            <person name="Xiao B."/>
            <person name="Sun L."/>
            <person name="Xiao L."/>
            <person name="Lian B."/>
        </authorList>
    </citation>
    <scope>NUCLEOTIDE SEQUENCE [LARGE SCALE GENOMIC DNA]</scope>
    <source>
        <strain evidence="9 10">K02</strain>
    </source>
</reference>
<feature type="transmembrane region" description="Helical" evidence="8">
    <location>
        <begin position="139"/>
        <end position="157"/>
    </location>
</feature>
<evidence type="ECO:0000256" key="5">
    <source>
        <dbReference type="ARBA" id="ARBA00022989"/>
    </source>
</evidence>
<dbReference type="PRINTS" id="PR00783">
    <property type="entry name" value="MINTRINSICP"/>
</dbReference>
<protein>
    <submittedName>
        <fullName evidence="9">Glycerol transporter</fullName>
    </submittedName>
</protein>
<feature type="transmembrane region" description="Helical" evidence="8">
    <location>
        <begin position="6"/>
        <end position="25"/>
    </location>
</feature>
<dbReference type="GO" id="GO:0005886">
    <property type="term" value="C:plasma membrane"/>
    <property type="evidence" value="ECO:0007669"/>
    <property type="project" value="TreeGrafter"/>
</dbReference>
<evidence type="ECO:0000313" key="9">
    <source>
        <dbReference type="EMBL" id="AFH66260.1"/>
    </source>
</evidence>
<keyword evidence="3 7" id="KW-0813">Transport</keyword>
<evidence type="ECO:0000256" key="1">
    <source>
        <dbReference type="ARBA" id="ARBA00004141"/>
    </source>
</evidence>
<keyword evidence="4 7" id="KW-0812">Transmembrane</keyword>
<dbReference type="SUPFAM" id="SSF81338">
    <property type="entry name" value="Aquaporin-like"/>
    <property type="match status" value="1"/>
</dbReference>
<dbReference type="InterPro" id="IPR000425">
    <property type="entry name" value="MIP"/>
</dbReference>
<accession>I0BV63</accession>
<dbReference type="AlphaFoldDB" id="I0BV63"/>
<sequence length="273" mass="28944">MVPWLGELIGTMILITLGAGVCAGVSLKKSYANNGGWIVITMGWGMAVAFAVYAVGKVSGAHLNPAVTLALAVKGDFDWALVPVYVIAQLAGAMLGSAIVYLQYLPHWKETEDASTKLGVFATGPAVDHPFSNLLSEMMGTFIFIVALLALGANTFTEGLNPLLVGFLVVSIGLSLGGTTGYAINPARDFGPRLAHYLLPIAGKGPSNWRYAWIPVAGPLLGGMLGSVFYQAFFEGAMPPLLWYILGACLLALLFTYRMGLRRMSRMPNKAAA</sequence>
<feature type="transmembrane region" description="Helical" evidence="8">
    <location>
        <begin position="37"/>
        <end position="56"/>
    </location>
</feature>
<evidence type="ECO:0000256" key="7">
    <source>
        <dbReference type="RuleBase" id="RU000477"/>
    </source>
</evidence>
<feature type="transmembrane region" description="Helical" evidence="8">
    <location>
        <begin position="79"/>
        <end position="102"/>
    </location>
</feature>
<dbReference type="InterPro" id="IPR022357">
    <property type="entry name" value="MIP_CS"/>
</dbReference>
<feature type="transmembrane region" description="Helical" evidence="8">
    <location>
        <begin position="163"/>
        <end position="184"/>
    </location>
</feature>
<dbReference type="KEGG" id="pmw:B2K_37135"/>
<evidence type="ECO:0000256" key="4">
    <source>
        <dbReference type="ARBA" id="ARBA00022692"/>
    </source>
</evidence>
<dbReference type="PROSITE" id="PS00221">
    <property type="entry name" value="MIP"/>
    <property type="match status" value="1"/>
</dbReference>
<evidence type="ECO:0000256" key="2">
    <source>
        <dbReference type="ARBA" id="ARBA00006175"/>
    </source>
</evidence>
<dbReference type="OrthoDB" id="9807293at2"/>
<dbReference type="RefSeq" id="WP_014653127.1">
    <property type="nucleotide sequence ID" value="NC_017672.3"/>
</dbReference>
<dbReference type="Gene3D" id="1.20.1080.10">
    <property type="entry name" value="Glycerol uptake facilitator protein"/>
    <property type="match status" value="1"/>
</dbReference>
<keyword evidence="5 8" id="KW-1133">Transmembrane helix</keyword>
<comment type="similarity">
    <text evidence="2 7">Belongs to the MIP/aquaporin (TC 1.A.8) family.</text>
</comment>
<dbReference type="PANTHER" id="PTHR43829:SF9">
    <property type="entry name" value="AQUAPORIN-9"/>
    <property type="match status" value="1"/>
</dbReference>
<dbReference type="InterPro" id="IPR023271">
    <property type="entry name" value="Aquaporin-like"/>
</dbReference>
<dbReference type="Pfam" id="PF00230">
    <property type="entry name" value="MIP"/>
    <property type="match status" value="1"/>
</dbReference>
<evidence type="ECO:0000256" key="3">
    <source>
        <dbReference type="ARBA" id="ARBA00022448"/>
    </source>
</evidence>
<name>I0BV63_9BACL</name>
<dbReference type="NCBIfam" id="TIGR00861">
    <property type="entry name" value="MIP"/>
    <property type="match status" value="1"/>
</dbReference>
<dbReference type="PATRIC" id="fig|997761.3.peg.7487"/>